<evidence type="ECO:0000256" key="7">
    <source>
        <dbReference type="HAMAP-Rule" id="MF_00825"/>
    </source>
</evidence>
<comment type="cofactor">
    <cofactor evidence="7">
        <name>Fe(2+)</name>
        <dbReference type="ChEBI" id="CHEBI:29033"/>
    </cofactor>
    <text evidence="7">Binds 2 Fe(2+) ions per subunit.</text>
</comment>
<keyword evidence="2 7" id="KW-0662">Pyridine nucleotide biosynthesis</keyword>
<gene>
    <name evidence="7" type="primary">nbaC</name>
    <name evidence="8" type="ORF">FHK87_10730</name>
</gene>
<evidence type="ECO:0000256" key="5">
    <source>
        <dbReference type="ARBA" id="ARBA00023002"/>
    </source>
</evidence>
<dbReference type="GO" id="GO:0009435">
    <property type="term" value="P:NAD+ biosynthetic process"/>
    <property type="evidence" value="ECO:0007669"/>
    <property type="project" value="UniProtKB-UniPathway"/>
</dbReference>
<protein>
    <recommendedName>
        <fullName evidence="7">3-hydroxyanthranilate 3,4-dioxygenase</fullName>
        <ecNumber evidence="7">1.13.11.6</ecNumber>
    </recommendedName>
    <alternativeName>
        <fullName evidence="7">3-hydroxyanthranilate oxygenase</fullName>
        <shortName evidence="7">3-HAO</shortName>
    </alternativeName>
    <alternativeName>
        <fullName evidence="7">3-hydroxyanthranilic acid dioxygenase</fullName>
        <shortName evidence="7">HAD</shortName>
    </alternativeName>
</protein>
<evidence type="ECO:0000313" key="9">
    <source>
        <dbReference type="Proteomes" id="UP000315540"/>
    </source>
</evidence>
<feature type="binding site" evidence="7">
    <location>
        <position position="125"/>
    </location>
    <ligand>
        <name>Fe cation</name>
        <dbReference type="ChEBI" id="CHEBI:24875"/>
        <label>2</label>
    </ligand>
</feature>
<feature type="binding site" evidence="7">
    <location>
        <position position="57"/>
    </location>
    <ligand>
        <name>substrate</name>
    </ligand>
</feature>
<comment type="caution">
    <text evidence="8">The sequence shown here is derived from an EMBL/GenBank/DDBJ whole genome shotgun (WGS) entry which is preliminary data.</text>
</comment>
<evidence type="ECO:0000313" key="8">
    <source>
        <dbReference type="EMBL" id="TPN88037.1"/>
    </source>
</evidence>
<comment type="function">
    <text evidence="1 7">Catalyzes the oxidative ring opening of 3-hydroxyanthranilate to 2-amino-3-carboxymuconate semialdehyde, which spontaneously cyclizes to quinolinate.</text>
</comment>
<feature type="binding site" evidence="7">
    <location>
        <position position="109"/>
    </location>
    <ligand>
        <name>substrate</name>
    </ligand>
</feature>
<dbReference type="Gene3D" id="2.60.120.10">
    <property type="entry name" value="Jelly Rolls"/>
    <property type="match status" value="1"/>
</dbReference>
<dbReference type="NCBIfam" id="NF009763">
    <property type="entry name" value="PRK13264.1"/>
    <property type="match status" value="1"/>
</dbReference>
<dbReference type="NCBIfam" id="TIGR03037">
    <property type="entry name" value="anthran_nbaC"/>
    <property type="match status" value="1"/>
</dbReference>
<dbReference type="OrthoDB" id="5002379at2"/>
<dbReference type="GO" id="GO:0043420">
    <property type="term" value="P:anthranilate metabolic process"/>
    <property type="evidence" value="ECO:0007669"/>
    <property type="project" value="UniProtKB-UniRule"/>
</dbReference>
<feature type="binding site" evidence="7">
    <location>
        <position position="162"/>
    </location>
    <ligand>
        <name>Fe cation</name>
        <dbReference type="ChEBI" id="CHEBI:24875"/>
        <label>2</label>
    </ligand>
</feature>
<dbReference type="PANTHER" id="PTHR15497:SF1">
    <property type="entry name" value="3-HYDROXYANTHRANILATE 3,4-DIOXYGENASE"/>
    <property type="match status" value="1"/>
</dbReference>
<dbReference type="AlphaFoldDB" id="A0A504JAU4"/>
<dbReference type="GO" id="GO:0006569">
    <property type="term" value="P:L-tryptophan catabolic process"/>
    <property type="evidence" value="ECO:0007669"/>
    <property type="project" value="UniProtKB-UniRule"/>
</dbReference>
<dbReference type="SUPFAM" id="SSF51182">
    <property type="entry name" value="RmlC-like cupins"/>
    <property type="match status" value="1"/>
</dbReference>
<dbReference type="Proteomes" id="UP000315540">
    <property type="component" value="Unassembled WGS sequence"/>
</dbReference>
<dbReference type="Pfam" id="PF06052">
    <property type="entry name" value="3-HAO"/>
    <property type="match status" value="1"/>
</dbReference>
<comment type="similarity">
    <text evidence="7">Belongs to the 3-HAO family.</text>
</comment>
<dbReference type="InterPro" id="IPR011051">
    <property type="entry name" value="RmlC_Cupin_sf"/>
</dbReference>
<feature type="binding site" evidence="7">
    <location>
        <position position="128"/>
    </location>
    <ligand>
        <name>Fe cation</name>
        <dbReference type="ChEBI" id="CHEBI:24875"/>
        <label>2</label>
    </ligand>
</feature>
<keyword evidence="6 7" id="KW-0408">Iron</keyword>
<keyword evidence="4 7" id="KW-0223">Dioxygenase</keyword>
<dbReference type="GO" id="GO:0008198">
    <property type="term" value="F:ferrous iron binding"/>
    <property type="evidence" value="ECO:0007669"/>
    <property type="project" value="UniProtKB-UniRule"/>
</dbReference>
<evidence type="ECO:0000256" key="1">
    <source>
        <dbReference type="ARBA" id="ARBA00002752"/>
    </source>
</evidence>
<evidence type="ECO:0000256" key="6">
    <source>
        <dbReference type="ARBA" id="ARBA00023004"/>
    </source>
</evidence>
<keyword evidence="3 7" id="KW-0479">Metal-binding</keyword>
<feature type="binding site" evidence="7">
    <location>
        <position position="51"/>
    </location>
    <ligand>
        <name>Fe cation</name>
        <dbReference type="ChEBI" id="CHEBI:24875"/>
        <label>1</label>
        <note>catalytic</note>
    </ligand>
</feature>
<reference evidence="8 9" key="1">
    <citation type="submission" date="2019-06" db="EMBL/GenBank/DDBJ databases">
        <authorList>
            <person name="Meng X."/>
        </authorList>
    </citation>
    <scope>NUCLEOTIDE SEQUENCE [LARGE SCALE GENOMIC DNA]</scope>
    <source>
        <strain evidence="8 9">M625</strain>
    </source>
</reference>
<dbReference type="UniPathway" id="UPA00253">
    <property type="reaction ID" value="UER00330"/>
</dbReference>
<dbReference type="CDD" id="cd06123">
    <property type="entry name" value="cupin_HAO"/>
    <property type="match status" value="1"/>
</dbReference>
<organism evidence="8 9">
    <name type="scientific">Aquimarina algicola</name>
    <dbReference type="NCBI Taxonomy" id="2589995"/>
    <lineage>
        <taxon>Bacteria</taxon>
        <taxon>Pseudomonadati</taxon>
        <taxon>Bacteroidota</taxon>
        <taxon>Flavobacteriia</taxon>
        <taxon>Flavobacteriales</taxon>
        <taxon>Flavobacteriaceae</taxon>
        <taxon>Aquimarina</taxon>
    </lineage>
</organism>
<proteinExistence type="inferred from homology"/>
<evidence type="ECO:0000256" key="3">
    <source>
        <dbReference type="ARBA" id="ARBA00022723"/>
    </source>
</evidence>
<dbReference type="InterPro" id="IPR010329">
    <property type="entry name" value="3hydroanth_dOase"/>
</dbReference>
<dbReference type="EC" id="1.13.11.6" evidence="7"/>
<keyword evidence="5 7" id="KW-0560">Oxidoreductase</keyword>
<dbReference type="GO" id="GO:0019805">
    <property type="term" value="P:quinolinate biosynthetic process"/>
    <property type="evidence" value="ECO:0007669"/>
    <property type="project" value="UniProtKB-UniRule"/>
</dbReference>
<feature type="binding site" evidence="7">
    <location>
        <position position="165"/>
    </location>
    <ligand>
        <name>Fe cation</name>
        <dbReference type="ChEBI" id="CHEBI:24875"/>
        <label>2</label>
    </ligand>
</feature>
<dbReference type="GO" id="GO:0000334">
    <property type="term" value="F:3-hydroxyanthranilate 3,4-dioxygenase activity"/>
    <property type="evidence" value="ECO:0007669"/>
    <property type="project" value="UniProtKB-UniRule"/>
</dbReference>
<dbReference type="InterPro" id="IPR014710">
    <property type="entry name" value="RmlC-like_jellyroll"/>
</dbReference>
<keyword evidence="9" id="KW-1185">Reference proteome</keyword>
<feature type="binding site" evidence="7">
    <location>
        <position position="99"/>
    </location>
    <ligand>
        <name>substrate</name>
    </ligand>
</feature>
<dbReference type="HAMAP" id="MF_00825">
    <property type="entry name" value="3_HAO"/>
    <property type="match status" value="1"/>
</dbReference>
<name>A0A504JAU4_9FLAO</name>
<accession>A0A504JAU4</accession>
<dbReference type="RefSeq" id="WP_140592676.1">
    <property type="nucleotide sequence ID" value="NZ_VFWZ01000002.1"/>
</dbReference>
<comment type="pathway">
    <text evidence="7">Cofactor biosynthesis; NAD(+) biosynthesis; quinolinate from L-kynurenine: step 3/3.</text>
</comment>
<evidence type="ECO:0000256" key="4">
    <source>
        <dbReference type="ARBA" id="ARBA00022964"/>
    </source>
</evidence>
<feature type="binding site" evidence="7">
    <location>
        <position position="95"/>
    </location>
    <ligand>
        <name>Fe cation</name>
        <dbReference type="ChEBI" id="CHEBI:24875"/>
        <label>1</label>
        <note>catalytic</note>
    </ligand>
</feature>
<sequence length="180" mass="20978">MAIQKPFNLNKWIEENRDTLKPPVGNRNLYKDAGDYIVMIVAGPNARKDYHYNETEELFYQLEGTIEVHVQENGEKKTMQLGPGDMYLHPAKVPHSPVRHEGSLGLVIERKRVDLEAEDGLLWFCDNCNHKLHEVYFKLHDIEKDFLKHFQDFYGNKNLRTCANCKTVMPTDKRFVAEVS</sequence>
<dbReference type="EMBL" id="VFWZ01000002">
    <property type="protein sequence ID" value="TPN88037.1"/>
    <property type="molecule type" value="Genomic_DNA"/>
</dbReference>
<feature type="binding site" evidence="7">
    <location>
        <position position="57"/>
    </location>
    <ligand>
        <name>Fe cation</name>
        <dbReference type="ChEBI" id="CHEBI:24875"/>
        <label>1</label>
        <note>catalytic</note>
    </ligand>
</feature>
<dbReference type="PANTHER" id="PTHR15497">
    <property type="entry name" value="3-HYDROXYANTHRANILATE 3,4-DIOXYGENASE"/>
    <property type="match status" value="1"/>
</dbReference>
<evidence type="ECO:0000256" key="2">
    <source>
        <dbReference type="ARBA" id="ARBA00022642"/>
    </source>
</evidence>
<feature type="binding site" evidence="7">
    <location>
        <position position="47"/>
    </location>
    <ligand>
        <name>O2</name>
        <dbReference type="ChEBI" id="CHEBI:15379"/>
    </ligand>
</feature>
<comment type="catalytic activity">
    <reaction evidence="7">
        <text>3-hydroxyanthranilate + O2 = (2Z,4Z)-2-amino-3-carboxymuconate 6-semialdehyde</text>
        <dbReference type="Rhea" id="RHEA:17953"/>
        <dbReference type="ChEBI" id="CHEBI:15379"/>
        <dbReference type="ChEBI" id="CHEBI:36559"/>
        <dbReference type="ChEBI" id="CHEBI:77612"/>
        <dbReference type="EC" id="1.13.11.6"/>
    </reaction>
</comment>